<dbReference type="AlphaFoldDB" id="A0A9P6U4B0"/>
<reference evidence="1" key="1">
    <citation type="journal article" date="2020" name="Fungal Divers.">
        <title>Resolving the Mortierellaceae phylogeny through synthesis of multi-gene phylogenetics and phylogenomics.</title>
        <authorList>
            <person name="Vandepol N."/>
            <person name="Liber J."/>
            <person name="Desiro A."/>
            <person name="Na H."/>
            <person name="Kennedy M."/>
            <person name="Barry K."/>
            <person name="Grigoriev I.V."/>
            <person name="Miller A.N."/>
            <person name="O'Donnell K."/>
            <person name="Stajich J.E."/>
            <person name="Bonito G."/>
        </authorList>
    </citation>
    <scope>NUCLEOTIDE SEQUENCE</scope>
    <source>
        <strain evidence="1">KOD948</strain>
    </source>
</reference>
<gene>
    <name evidence="1" type="ORF">BG011_002189</name>
</gene>
<sequence>MSSSLDLSIMEWEDPRDFKCSWLDSCTTDSIRGLFDIEDGVREMEKAESLLTMYNDTVKDYQEAIGRLEFISVPRYRLSRRFRDDGDSIRFKNDTNTSIIIMCTQDLVTVLRNVGAGVNAGPGGVDVKVDIVNQLVQAKEIKSLIRLAPSDSQDVLIGPKHALVSVSAVRGETMTVLYCNVLLKKGYSHTVEQKDVDNAIPDFVVKEIYKLAD</sequence>
<comment type="caution">
    <text evidence="1">The sequence shown here is derived from an EMBL/GenBank/DDBJ whole genome shotgun (WGS) entry which is preliminary data.</text>
</comment>
<organism evidence="1 2">
    <name type="scientific">Mortierella polycephala</name>
    <dbReference type="NCBI Taxonomy" id="41804"/>
    <lineage>
        <taxon>Eukaryota</taxon>
        <taxon>Fungi</taxon>
        <taxon>Fungi incertae sedis</taxon>
        <taxon>Mucoromycota</taxon>
        <taxon>Mortierellomycotina</taxon>
        <taxon>Mortierellomycetes</taxon>
        <taxon>Mortierellales</taxon>
        <taxon>Mortierellaceae</taxon>
        <taxon>Mortierella</taxon>
    </lineage>
</organism>
<name>A0A9P6U4B0_9FUNG</name>
<proteinExistence type="predicted"/>
<evidence type="ECO:0000313" key="1">
    <source>
        <dbReference type="EMBL" id="KAG0260019.1"/>
    </source>
</evidence>
<protein>
    <submittedName>
        <fullName evidence="1">Uncharacterized protein</fullName>
    </submittedName>
</protein>
<dbReference type="EMBL" id="JAAAJA010000167">
    <property type="protein sequence ID" value="KAG0260019.1"/>
    <property type="molecule type" value="Genomic_DNA"/>
</dbReference>
<keyword evidence="2" id="KW-1185">Reference proteome</keyword>
<evidence type="ECO:0000313" key="2">
    <source>
        <dbReference type="Proteomes" id="UP000726737"/>
    </source>
</evidence>
<dbReference type="OrthoDB" id="2394626at2759"/>
<dbReference type="Proteomes" id="UP000726737">
    <property type="component" value="Unassembled WGS sequence"/>
</dbReference>
<accession>A0A9P6U4B0</accession>